<name>A0A0B1T6U4_OESDE</name>
<dbReference type="InterPro" id="IPR050341">
    <property type="entry name" value="PP1_catalytic_subunit"/>
</dbReference>
<reference evidence="1 2" key="1">
    <citation type="submission" date="2014-03" db="EMBL/GenBank/DDBJ databases">
        <title>Draft genome of the hookworm Oesophagostomum dentatum.</title>
        <authorList>
            <person name="Mitreva M."/>
        </authorList>
    </citation>
    <scope>NUCLEOTIDE SEQUENCE [LARGE SCALE GENOMIC DNA]</scope>
    <source>
        <strain evidence="1 2">OD-Hann</strain>
    </source>
</reference>
<dbReference type="GO" id="GO:0005634">
    <property type="term" value="C:nucleus"/>
    <property type="evidence" value="ECO:0007669"/>
    <property type="project" value="TreeGrafter"/>
</dbReference>
<dbReference type="InterPro" id="IPR029052">
    <property type="entry name" value="Metallo-depent_PP-like"/>
</dbReference>
<accession>A0A0B1T6U4</accession>
<evidence type="ECO:0008006" key="3">
    <source>
        <dbReference type="Google" id="ProtNLM"/>
    </source>
</evidence>
<sequence>MVESHQKYMAGIPCKPLRCICSQKPKTPRACDDGIAVDLMWSDPSMDSCTGFQFNAIRATSYIFGGDTIANICQLLDIAMVVRAHEVVKVMKVSRRMEVSFVTLKPRLDTSRLSEEKRLLLEKMSLEINAKSPDPCKF</sequence>
<organism evidence="1 2">
    <name type="scientific">Oesophagostomum dentatum</name>
    <name type="common">Nodular worm</name>
    <dbReference type="NCBI Taxonomy" id="61180"/>
    <lineage>
        <taxon>Eukaryota</taxon>
        <taxon>Metazoa</taxon>
        <taxon>Ecdysozoa</taxon>
        <taxon>Nematoda</taxon>
        <taxon>Chromadorea</taxon>
        <taxon>Rhabditida</taxon>
        <taxon>Rhabditina</taxon>
        <taxon>Rhabditomorpha</taxon>
        <taxon>Strongyloidea</taxon>
        <taxon>Strongylidae</taxon>
        <taxon>Oesophagostomum</taxon>
    </lineage>
</organism>
<dbReference type="EMBL" id="KN550853">
    <property type="protein sequence ID" value="KHJ93278.1"/>
    <property type="molecule type" value="Genomic_DNA"/>
</dbReference>
<dbReference type="AlphaFoldDB" id="A0A0B1T6U4"/>
<dbReference type="GO" id="GO:0004722">
    <property type="term" value="F:protein serine/threonine phosphatase activity"/>
    <property type="evidence" value="ECO:0007669"/>
    <property type="project" value="TreeGrafter"/>
</dbReference>
<protein>
    <recommendedName>
        <fullName evidence="3">Serine/threonine specific protein phosphatases domain-containing protein</fullName>
    </recommendedName>
</protein>
<dbReference type="OrthoDB" id="1930084at2759"/>
<dbReference type="Gene3D" id="3.60.21.10">
    <property type="match status" value="1"/>
</dbReference>
<dbReference type="PANTHER" id="PTHR11668:SF285">
    <property type="entry name" value="SERINE_THREONINE-PROTEIN PHOSPHATASE-RELATED"/>
    <property type="match status" value="1"/>
</dbReference>
<keyword evidence="2" id="KW-1185">Reference proteome</keyword>
<dbReference type="PANTHER" id="PTHR11668">
    <property type="entry name" value="SERINE/THREONINE PROTEIN PHOSPHATASE"/>
    <property type="match status" value="1"/>
</dbReference>
<dbReference type="GO" id="GO:0005737">
    <property type="term" value="C:cytoplasm"/>
    <property type="evidence" value="ECO:0007669"/>
    <property type="project" value="TreeGrafter"/>
</dbReference>
<dbReference type="Proteomes" id="UP000053660">
    <property type="component" value="Unassembled WGS sequence"/>
</dbReference>
<proteinExistence type="predicted"/>
<dbReference type="SUPFAM" id="SSF56300">
    <property type="entry name" value="Metallo-dependent phosphatases"/>
    <property type="match status" value="1"/>
</dbReference>
<evidence type="ECO:0000313" key="1">
    <source>
        <dbReference type="EMBL" id="KHJ93278.1"/>
    </source>
</evidence>
<evidence type="ECO:0000313" key="2">
    <source>
        <dbReference type="Proteomes" id="UP000053660"/>
    </source>
</evidence>
<gene>
    <name evidence="1" type="ORF">OESDEN_06815</name>
</gene>